<gene>
    <name evidence="2" type="ORF">GCM10023205_47110</name>
</gene>
<keyword evidence="3" id="KW-1185">Reference proteome</keyword>
<reference evidence="3" key="1">
    <citation type="journal article" date="2019" name="Int. J. Syst. Evol. Microbiol.">
        <title>The Global Catalogue of Microorganisms (GCM) 10K type strain sequencing project: providing services to taxonomists for standard genome sequencing and annotation.</title>
        <authorList>
            <consortium name="The Broad Institute Genomics Platform"/>
            <consortium name="The Broad Institute Genome Sequencing Center for Infectious Disease"/>
            <person name="Wu L."/>
            <person name="Ma J."/>
        </authorList>
    </citation>
    <scope>NUCLEOTIDE SEQUENCE [LARGE SCALE GENOMIC DNA]</scope>
    <source>
        <strain evidence="3">JCM 17986</strain>
    </source>
</reference>
<evidence type="ECO:0000313" key="3">
    <source>
        <dbReference type="Proteomes" id="UP001500466"/>
    </source>
</evidence>
<evidence type="ECO:0000313" key="2">
    <source>
        <dbReference type="EMBL" id="GAA4974894.1"/>
    </source>
</evidence>
<comment type="caution">
    <text evidence="2">The sequence shown here is derived from an EMBL/GenBank/DDBJ whole genome shotgun (WGS) entry which is preliminary data.</text>
</comment>
<feature type="region of interest" description="Disordered" evidence="1">
    <location>
        <begin position="35"/>
        <end position="57"/>
    </location>
</feature>
<dbReference type="Proteomes" id="UP001500466">
    <property type="component" value="Unassembled WGS sequence"/>
</dbReference>
<evidence type="ECO:0000256" key="1">
    <source>
        <dbReference type="SAM" id="MobiDB-lite"/>
    </source>
</evidence>
<proteinExistence type="predicted"/>
<accession>A0ABP9HPG7</accession>
<sequence length="89" mass="9929">MVPGNSTRLPRTVVRRACSMERLLSAELSRYPERATAWGGTPNPVNHRKKPDKVGQRRAVLRSAAARVSTGLSRLRAAARRVRVRAGRR</sequence>
<organism evidence="2 3">
    <name type="scientific">Yinghuangia aomiensis</name>
    <dbReference type="NCBI Taxonomy" id="676205"/>
    <lineage>
        <taxon>Bacteria</taxon>
        <taxon>Bacillati</taxon>
        <taxon>Actinomycetota</taxon>
        <taxon>Actinomycetes</taxon>
        <taxon>Kitasatosporales</taxon>
        <taxon>Streptomycetaceae</taxon>
        <taxon>Yinghuangia</taxon>
    </lineage>
</organism>
<evidence type="ECO:0008006" key="4">
    <source>
        <dbReference type="Google" id="ProtNLM"/>
    </source>
</evidence>
<protein>
    <recommendedName>
        <fullName evidence="4">Transposase</fullName>
    </recommendedName>
</protein>
<dbReference type="EMBL" id="BAABHS010000016">
    <property type="protein sequence ID" value="GAA4974894.1"/>
    <property type="molecule type" value="Genomic_DNA"/>
</dbReference>
<name>A0ABP9HPG7_9ACTN</name>